<keyword evidence="1 2" id="KW-0238">DNA-binding</keyword>
<feature type="domain" description="HTH tetR-type" evidence="3">
    <location>
        <begin position="24"/>
        <end position="84"/>
    </location>
</feature>
<dbReference type="Pfam" id="PF00440">
    <property type="entry name" value="TetR_N"/>
    <property type="match status" value="1"/>
</dbReference>
<accession>A0A5C6ZDS6</accession>
<evidence type="ECO:0000313" key="4">
    <source>
        <dbReference type="EMBL" id="TXD86812.1"/>
    </source>
</evidence>
<proteinExistence type="predicted"/>
<comment type="caution">
    <text evidence="4">The sequence shown here is derived from an EMBL/GenBank/DDBJ whole genome shotgun (WGS) entry which is preliminary data.</text>
</comment>
<dbReference type="OrthoDB" id="649282at2"/>
<reference evidence="4 5" key="1">
    <citation type="submission" date="2019-08" db="EMBL/GenBank/DDBJ databases">
        <title>Genomes of Subsaximicrobium wynnwilliamsii strains.</title>
        <authorList>
            <person name="Bowman J.P."/>
        </authorList>
    </citation>
    <scope>NUCLEOTIDE SEQUENCE [LARGE SCALE GENOMIC DNA]</scope>
    <source>
        <strain evidence="4 5">2-80-2</strain>
    </source>
</reference>
<dbReference type="PROSITE" id="PS50977">
    <property type="entry name" value="HTH_TETR_2"/>
    <property type="match status" value="1"/>
</dbReference>
<dbReference type="GO" id="GO:0003677">
    <property type="term" value="F:DNA binding"/>
    <property type="evidence" value="ECO:0007669"/>
    <property type="project" value="UniProtKB-UniRule"/>
</dbReference>
<gene>
    <name evidence="4" type="ORF">ESY86_19155</name>
</gene>
<name>A0A5C6ZDS6_9FLAO</name>
<dbReference type="EMBL" id="VORO01000037">
    <property type="protein sequence ID" value="TXD86812.1"/>
    <property type="molecule type" value="Genomic_DNA"/>
</dbReference>
<dbReference type="Gene3D" id="1.10.357.10">
    <property type="entry name" value="Tetracycline Repressor, domain 2"/>
    <property type="match status" value="1"/>
</dbReference>
<keyword evidence="5" id="KW-1185">Reference proteome</keyword>
<protein>
    <submittedName>
        <fullName evidence="4">TetR/AcrR family transcriptional regulator</fullName>
    </submittedName>
</protein>
<evidence type="ECO:0000313" key="5">
    <source>
        <dbReference type="Proteomes" id="UP000321578"/>
    </source>
</evidence>
<evidence type="ECO:0000256" key="2">
    <source>
        <dbReference type="PROSITE-ProRule" id="PRU00335"/>
    </source>
</evidence>
<dbReference type="InterPro" id="IPR001647">
    <property type="entry name" value="HTH_TetR"/>
</dbReference>
<dbReference type="RefSeq" id="WP_147088327.1">
    <property type="nucleotide sequence ID" value="NZ_VORM01000038.1"/>
</dbReference>
<evidence type="ECO:0000259" key="3">
    <source>
        <dbReference type="PROSITE" id="PS50977"/>
    </source>
</evidence>
<feature type="DNA-binding region" description="H-T-H motif" evidence="2">
    <location>
        <begin position="47"/>
        <end position="66"/>
    </location>
</feature>
<dbReference type="AlphaFoldDB" id="A0A5C6ZDS6"/>
<sequence length="227" mass="26261">MQELLKNLKIKVNNKTYLKDPETSELGKKILQRSIILISEIGFEAFTFRKLGAAISSNESSVYRYFENKHKLLLYLTSRYWAQIEYEIVVKTFSIPDPVEKLETIIAIVTEKIETDTDHSHIDEKLLNQIVISEYPKSFLTKEVDVENKEGYYTIYKRLISRIKDAIIAVDKDYPFPVTLASTLVEGSMHQHFLSDHFPTLTDCGTVTTPTKFYSHLIFNTLKKPSK</sequence>
<dbReference type="Proteomes" id="UP000321578">
    <property type="component" value="Unassembled WGS sequence"/>
</dbReference>
<organism evidence="4 5">
    <name type="scientific">Subsaximicrobium wynnwilliamsii</name>
    <dbReference type="NCBI Taxonomy" id="291179"/>
    <lineage>
        <taxon>Bacteria</taxon>
        <taxon>Pseudomonadati</taxon>
        <taxon>Bacteroidota</taxon>
        <taxon>Flavobacteriia</taxon>
        <taxon>Flavobacteriales</taxon>
        <taxon>Flavobacteriaceae</taxon>
        <taxon>Subsaximicrobium</taxon>
    </lineage>
</organism>
<evidence type="ECO:0000256" key="1">
    <source>
        <dbReference type="ARBA" id="ARBA00023125"/>
    </source>
</evidence>
<dbReference type="SUPFAM" id="SSF46689">
    <property type="entry name" value="Homeodomain-like"/>
    <property type="match status" value="1"/>
</dbReference>
<dbReference type="InterPro" id="IPR009057">
    <property type="entry name" value="Homeodomain-like_sf"/>
</dbReference>